<proteinExistence type="predicted"/>
<evidence type="ECO:0000313" key="1">
    <source>
        <dbReference type="EMBL" id="KAJ7418302.1"/>
    </source>
</evidence>
<protein>
    <submittedName>
        <fullName evidence="1">Uncharacterized protein</fullName>
    </submittedName>
</protein>
<keyword evidence="2" id="KW-1185">Reference proteome</keyword>
<dbReference type="Proteomes" id="UP001145742">
    <property type="component" value="Unassembled WGS sequence"/>
</dbReference>
<organism evidence="1 2">
    <name type="scientific">Willisornis vidua</name>
    <name type="common">Xingu scale-backed antbird</name>
    <dbReference type="NCBI Taxonomy" id="1566151"/>
    <lineage>
        <taxon>Eukaryota</taxon>
        <taxon>Metazoa</taxon>
        <taxon>Chordata</taxon>
        <taxon>Craniata</taxon>
        <taxon>Vertebrata</taxon>
        <taxon>Euteleostomi</taxon>
        <taxon>Archelosauria</taxon>
        <taxon>Archosauria</taxon>
        <taxon>Dinosauria</taxon>
        <taxon>Saurischia</taxon>
        <taxon>Theropoda</taxon>
        <taxon>Coelurosauria</taxon>
        <taxon>Aves</taxon>
        <taxon>Neognathae</taxon>
        <taxon>Neoaves</taxon>
        <taxon>Telluraves</taxon>
        <taxon>Australaves</taxon>
        <taxon>Passeriformes</taxon>
        <taxon>Thamnophilidae</taxon>
        <taxon>Willisornis</taxon>
    </lineage>
</organism>
<evidence type="ECO:0000313" key="2">
    <source>
        <dbReference type="Proteomes" id="UP001145742"/>
    </source>
</evidence>
<comment type="caution">
    <text evidence="1">The sequence shown here is derived from an EMBL/GenBank/DDBJ whole genome shotgun (WGS) entry which is preliminary data.</text>
</comment>
<name>A0ABQ9DAV3_9PASS</name>
<sequence length="157" mass="18241">METLWEALWLIQSTKTRHSQTKVKASSPVKRSRIWIDDPLYQKNLNENNDSGLTFYTCIVLNYRGSIDLKSYFTTGLSWGFFPHILFPAIENLNEVVYHHLVGYKVENPDLIRFLKRLEVVLASLKDDDDGDGDDDDDDDKTTQRQSFCFSDQILQC</sequence>
<reference evidence="1" key="1">
    <citation type="submission" date="2019-10" db="EMBL/GenBank/DDBJ databases">
        <authorList>
            <person name="Soares A.E.R."/>
            <person name="Aleixo A."/>
            <person name="Schneider P."/>
            <person name="Miyaki C.Y."/>
            <person name="Schneider M.P."/>
            <person name="Mello C."/>
            <person name="Vasconcelos A.T.R."/>
        </authorList>
    </citation>
    <scope>NUCLEOTIDE SEQUENCE</scope>
    <source>
        <tissue evidence="1">Muscle</tissue>
    </source>
</reference>
<accession>A0ABQ9DAV3</accession>
<gene>
    <name evidence="1" type="ORF">WISP_59750</name>
</gene>
<dbReference type="EMBL" id="WHWB01033673">
    <property type="protein sequence ID" value="KAJ7418302.1"/>
    <property type="molecule type" value="Genomic_DNA"/>
</dbReference>